<reference evidence="2 3" key="1">
    <citation type="submission" date="2019-02" db="EMBL/GenBank/DDBJ databases">
        <title>Draft genome sequences of novel Actinobacteria.</title>
        <authorList>
            <person name="Sahin N."/>
            <person name="Ay H."/>
            <person name="Saygin H."/>
        </authorList>
    </citation>
    <scope>NUCLEOTIDE SEQUENCE [LARGE SCALE GENOMIC DNA]</scope>
    <source>
        <strain evidence="2 3">JCM 30529</strain>
    </source>
</reference>
<dbReference type="SUPFAM" id="SSF110221">
    <property type="entry name" value="AbfB domain"/>
    <property type="match status" value="1"/>
</dbReference>
<dbReference type="PANTHER" id="PTHR43301:SF3">
    <property type="entry name" value="ARABINAN ENDO-1,5-ALPHA-L-ARABINOSIDASE A-RELATED"/>
    <property type="match status" value="1"/>
</dbReference>
<dbReference type="CDD" id="cd23399">
    <property type="entry name" value="beta-trefoil_ABD_ABFB"/>
    <property type="match status" value="1"/>
</dbReference>
<comment type="caution">
    <text evidence="2">The sequence shown here is derived from an EMBL/GenBank/DDBJ whole genome shotgun (WGS) entry which is preliminary data.</text>
</comment>
<evidence type="ECO:0000313" key="3">
    <source>
        <dbReference type="Proteomes" id="UP000295626"/>
    </source>
</evidence>
<dbReference type="InterPro" id="IPR023296">
    <property type="entry name" value="Glyco_hydro_beta-prop_sf"/>
</dbReference>
<dbReference type="CDD" id="cd08983">
    <property type="entry name" value="GH43_Bt3655-like"/>
    <property type="match status" value="1"/>
</dbReference>
<dbReference type="PANTHER" id="PTHR43301">
    <property type="entry name" value="ARABINAN ENDO-1,5-ALPHA-L-ARABINOSIDASE"/>
    <property type="match status" value="1"/>
</dbReference>
<evidence type="ECO:0000313" key="2">
    <source>
        <dbReference type="EMBL" id="TDC01495.1"/>
    </source>
</evidence>
<dbReference type="Proteomes" id="UP000295626">
    <property type="component" value="Unassembled WGS sequence"/>
</dbReference>
<dbReference type="Pfam" id="PF05270">
    <property type="entry name" value="AbfB"/>
    <property type="match status" value="1"/>
</dbReference>
<name>A0ABY2DLP2_9ACTN</name>
<evidence type="ECO:0000259" key="1">
    <source>
        <dbReference type="Pfam" id="PF05270"/>
    </source>
</evidence>
<dbReference type="InterPro" id="IPR036195">
    <property type="entry name" value="AbfB_ABD_sf"/>
</dbReference>
<dbReference type="InterPro" id="IPR050727">
    <property type="entry name" value="GH43_arabinanases"/>
</dbReference>
<dbReference type="Gene3D" id="2.80.10.50">
    <property type="match status" value="1"/>
</dbReference>
<organism evidence="2 3">
    <name type="scientific">Micromonospora fluostatini</name>
    <dbReference type="NCBI Taxonomy" id="1629071"/>
    <lineage>
        <taxon>Bacteria</taxon>
        <taxon>Bacillati</taxon>
        <taxon>Actinomycetota</taxon>
        <taxon>Actinomycetes</taxon>
        <taxon>Micromonosporales</taxon>
        <taxon>Micromonosporaceae</taxon>
        <taxon>Micromonospora</taxon>
    </lineage>
</organism>
<dbReference type="SUPFAM" id="SSF75005">
    <property type="entry name" value="Arabinanase/levansucrase/invertase"/>
    <property type="match status" value="2"/>
</dbReference>
<dbReference type="InterPro" id="IPR007934">
    <property type="entry name" value="AbfB_ABD"/>
</dbReference>
<sequence>MSHYHGVVRGWSRRRPRSLRATVLAVVTVLLTSVAAVVAPAPAMAADSAYVMAYFKESLSGAGNVNSVHLAVSSDALEWTPLNNNQPILTPTVGTRGIRDPFLFRLNDGTWVLAATDIPVGGNFWAPNPNIHIWTSRDLVNWSSDRLLNVNWPNPTSFTWAPSIYWDAGRNQYGITFSTVPTGRDYSVIMVVYTSNFVNVTSPVVLFDGGPAGVIDSHLVTNVNGTNYLYYKNNSPSTLQGARSTSLNPGSFTRYTNGTGGGCIEAPTLVKSLTSATWWLWGDTFCPNSVFLAWQGDLVTGTWSPVDQRTYTPPLNAKHNSIHPISATDRTNLLNRYGGTTAWNRLKSWNLPGSYVRHANGVGRIDAMPFDPYQDSQWRLVPGLADPAGVSFESVNQPGRYLRHANYSVVLAANDNTAGFRADATFHRVAGLANSGWSSYRSHNFPTRYLRHQGNQLYIHEIGDATGRADATFRVGY</sequence>
<gene>
    <name evidence="2" type="ORF">E1091_02765</name>
</gene>
<feature type="domain" description="Alpha-L-arabinofuranosidase B arabinose-binding" evidence="1">
    <location>
        <begin position="345"/>
        <end position="475"/>
    </location>
</feature>
<protein>
    <submittedName>
        <fullName evidence="2">Alpha-L-arabinofuranosidase</fullName>
    </submittedName>
</protein>
<accession>A0ABY2DLP2</accession>
<proteinExistence type="predicted"/>
<keyword evidence="3" id="KW-1185">Reference proteome</keyword>
<dbReference type="Gene3D" id="2.115.10.20">
    <property type="entry name" value="Glycosyl hydrolase domain, family 43"/>
    <property type="match status" value="1"/>
</dbReference>
<dbReference type="EMBL" id="SMKE01000048">
    <property type="protein sequence ID" value="TDC01495.1"/>
    <property type="molecule type" value="Genomic_DNA"/>
</dbReference>